<evidence type="ECO:0000313" key="2">
    <source>
        <dbReference type="Proteomes" id="UP000325440"/>
    </source>
</evidence>
<protein>
    <submittedName>
        <fullName evidence="1">Endonuclease/exonuclease/phosphatase</fullName>
    </submittedName>
</protein>
<dbReference type="GO" id="GO:0004519">
    <property type="term" value="F:endonuclease activity"/>
    <property type="evidence" value="ECO:0007669"/>
    <property type="project" value="UniProtKB-KW"/>
</dbReference>
<dbReference type="GO" id="GO:0004527">
    <property type="term" value="F:exonuclease activity"/>
    <property type="evidence" value="ECO:0007669"/>
    <property type="project" value="UniProtKB-KW"/>
</dbReference>
<proteinExistence type="predicted"/>
<dbReference type="PANTHER" id="PTHR23227">
    <property type="entry name" value="BUCENTAUR RELATED"/>
    <property type="match status" value="1"/>
</dbReference>
<keyword evidence="1" id="KW-0540">Nuclease</keyword>
<organism evidence="1 2">
    <name type="scientific">Cinara cedri</name>
    <dbReference type="NCBI Taxonomy" id="506608"/>
    <lineage>
        <taxon>Eukaryota</taxon>
        <taxon>Metazoa</taxon>
        <taxon>Ecdysozoa</taxon>
        <taxon>Arthropoda</taxon>
        <taxon>Hexapoda</taxon>
        <taxon>Insecta</taxon>
        <taxon>Pterygota</taxon>
        <taxon>Neoptera</taxon>
        <taxon>Paraneoptera</taxon>
        <taxon>Hemiptera</taxon>
        <taxon>Sternorrhyncha</taxon>
        <taxon>Aphidomorpha</taxon>
        <taxon>Aphidoidea</taxon>
        <taxon>Aphididae</taxon>
        <taxon>Lachninae</taxon>
        <taxon>Cinara</taxon>
    </lineage>
</organism>
<dbReference type="Proteomes" id="UP000325440">
    <property type="component" value="Unassembled WGS sequence"/>
</dbReference>
<keyword evidence="1" id="KW-0255">Endonuclease</keyword>
<gene>
    <name evidence="1" type="ORF">CINCED_3A008690</name>
</gene>
<dbReference type="Gene3D" id="3.60.10.10">
    <property type="entry name" value="Endonuclease/exonuclease/phosphatase"/>
    <property type="match status" value="1"/>
</dbReference>
<dbReference type="SUPFAM" id="SSF56219">
    <property type="entry name" value="DNase I-like"/>
    <property type="match status" value="1"/>
</dbReference>
<sequence>MYTRLEELCKLMKGSNNLIIIEDWNTVVGESADGQEIGTYGLGTRNVRGDRLVDFSKQYDMVIANTYQNIHHRKRYTWKIPGDIRRHQIDYILVIKHFRNQVRRCKTHPGIDVDSDHNLLMMKNAKEARGKWLENRCKEVELLIKGNKMDPAFNTIKKFVSRKTKANIKIRDINGNLLLDNEDIVYVWKQYLEILYQGVEIISPNTENTSDMQGVTILIEEVNQVLKAMKTKIGPGVDELTSELIPNADSGRIEVVGHTVC</sequence>
<dbReference type="EMBL" id="CABPRJ010001460">
    <property type="protein sequence ID" value="VVC38014.1"/>
    <property type="molecule type" value="Genomic_DNA"/>
</dbReference>
<name>A0A5E4N033_9HEMI</name>
<dbReference type="AlphaFoldDB" id="A0A5E4N033"/>
<keyword evidence="1" id="KW-0269">Exonuclease</keyword>
<dbReference type="OrthoDB" id="10033659at2759"/>
<dbReference type="InterPro" id="IPR027124">
    <property type="entry name" value="Swc5/CFDP1/2"/>
</dbReference>
<keyword evidence="2" id="KW-1185">Reference proteome</keyword>
<reference evidence="1 2" key="1">
    <citation type="submission" date="2019-08" db="EMBL/GenBank/DDBJ databases">
        <authorList>
            <person name="Alioto T."/>
            <person name="Alioto T."/>
            <person name="Gomez Garrido J."/>
        </authorList>
    </citation>
    <scope>NUCLEOTIDE SEQUENCE [LARGE SCALE GENOMIC DNA]</scope>
</reference>
<keyword evidence="1" id="KW-0378">Hydrolase</keyword>
<accession>A0A5E4N033</accession>
<evidence type="ECO:0000313" key="1">
    <source>
        <dbReference type="EMBL" id="VVC38014.1"/>
    </source>
</evidence>
<dbReference type="PANTHER" id="PTHR23227:SF67">
    <property type="entry name" value="CRANIOFACIAL DEVELOPMENT PROTEIN 2-LIKE"/>
    <property type="match status" value="1"/>
</dbReference>
<dbReference type="InterPro" id="IPR036691">
    <property type="entry name" value="Endo/exonu/phosph_ase_sf"/>
</dbReference>